<sequence>MAGVWSLAQSRRLHGEVQRLSRCTKLCFAVGGAPYQITENVVGFYLTIFLLDVVKMHAHHVSLILFVGRAWDACTDPAVGLLLGRSPRTRIGRFMPWIVCSTPFAVIFYFLLWYVPNFHMETSSKVWWYLVSYCLFKTFLNTLHVPYAAMTMFLSRDSKERDSATAHRMTLELVGILVGALVQGLILQAYGLQGGTRGIIESNGTCTSPHAANASNSSFNDMASLVEAYKTAAVVIGSIYLACIIVLFLGVREIKDSPNLNRRPSSLSLHRRMRRIFTYRPYLLLMGCYVSTSIALQLVQGNLALFFEHVLCMKGKFQIMVITVLVSAVLFLPVSQWMLKRIQKKNMIIFGMLWWIPFLITIVLAPSSDPLAFVVCAASGITVATASFLPWSMLPDTITDFRQRHGDYPGQEALFYSFFVFFNKFAVGATLGISNLCLSFAGYVPRGVEQPKNVMLTLQVLMAPAPIILSFVGIAVLYPYRLGHRPPQSQGAA</sequence>
<dbReference type="Proteomes" id="UP001318040">
    <property type="component" value="Chromosome 15"/>
</dbReference>
<name>A0AAJ7WUR1_PETMA</name>
<keyword evidence="3" id="KW-0472">Membrane</keyword>
<dbReference type="SUPFAM" id="SSF103473">
    <property type="entry name" value="MFS general substrate transporter"/>
    <property type="match status" value="1"/>
</dbReference>
<proteinExistence type="inferred from homology"/>
<evidence type="ECO:0000256" key="2">
    <source>
        <dbReference type="ARBA" id="ARBA00008335"/>
    </source>
</evidence>
<dbReference type="AlphaFoldDB" id="A0AAJ7WUR1"/>
<feature type="transmembrane region" description="Helical" evidence="3">
    <location>
        <begin position="347"/>
        <end position="365"/>
    </location>
</feature>
<dbReference type="GO" id="GO:0005886">
    <property type="term" value="C:plasma membrane"/>
    <property type="evidence" value="ECO:0007669"/>
    <property type="project" value="TreeGrafter"/>
</dbReference>
<comment type="subcellular location">
    <subcellularLocation>
        <location evidence="1">Membrane</location>
        <topology evidence="1">Multi-pass membrane protein</topology>
    </subcellularLocation>
</comment>
<evidence type="ECO:0000256" key="1">
    <source>
        <dbReference type="ARBA" id="ARBA00004141"/>
    </source>
</evidence>
<dbReference type="RefSeq" id="XP_032810532.1">
    <property type="nucleotide sequence ID" value="XM_032954641.1"/>
</dbReference>
<dbReference type="PANTHER" id="PTHR11328:SF31">
    <property type="entry name" value="SODIUM-DEPENDENT LYSOPHOSPHATIDYLCHOLINE SYMPORTER 1 ISOFORM X1-RELATED"/>
    <property type="match status" value="1"/>
</dbReference>
<dbReference type="Pfam" id="PF13347">
    <property type="entry name" value="MFS_2"/>
    <property type="match status" value="1"/>
</dbReference>
<comment type="similarity">
    <text evidence="2">Belongs to the major facilitator superfamily.</text>
</comment>
<organism evidence="4 5">
    <name type="scientific">Petromyzon marinus</name>
    <name type="common">Sea lamprey</name>
    <dbReference type="NCBI Taxonomy" id="7757"/>
    <lineage>
        <taxon>Eukaryota</taxon>
        <taxon>Metazoa</taxon>
        <taxon>Chordata</taxon>
        <taxon>Craniata</taxon>
        <taxon>Vertebrata</taxon>
        <taxon>Cyclostomata</taxon>
        <taxon>Hyperoartia</taxon>
        <taxon>Petromyzontiformes</taxon>
        <taxon>Petromyzontidae</taxon>
        <taxon>Petromyzon</taxon>
    </lineage>
</organism>
<feature type="transmembrane region" description="Helical" evidence="3">
    <location>
        <begin position="94"/>
        <end position="115"/>
    </location>
</feature>
<feature type="transmembrane region" description="Helical" evidence="3">
    <location>
        <begin position="228"/>
        <end position="251"/>
    </location>
</feature>
<feature type="transmembrane region" description="Helical" evidence="3">
    <location>
        <begin position="461"/>
        <end position="480"/>
    </location>
</feature>
<keyword evidence="3" id="KW-1133">Transmembrane helix</keyword>
<dbReference type="InterPro" id="IPR039672">
    <property type="entry name" value="MFS_2"/>
</dbReference>
<dbReference type="InterPro" id="IPR036259">
    <property type="entry name" value="MFS_trans_sf"/>
</dbReference>
<feature type="transmembrane region" description="Helical" evidence="3">
    <location>
        <begin position="317"/>
        <end position="335"/>
    </location>
</feature>
<evidence type="ECO:0000313" key="4">
    <source>
        <dbReference type="Proteomes" id="UP001318040"/>
    </source>
</evidence>
<gene>
    <name evidence="5" type="primary">LOC116942572</name>
</gene>
<feature type="transmembrane region" description="Helical" evidence="3">
    <location>
        <begin position="371"/>
        <end position="392"/>
    </location>
</feature>
<feature type="transmembrane region" description="Helical" evidence="3">
    <location>
        <begin position="282"/>
        <end position="305"/>
    </location>
</feature>
<dbReference type="PANTHER" id="PTHR11328">
    <property type="entry name" value="MAJOR FACILITATOR SUPERFAMILY DOMAIN-CONTAINING PROTEIN"/>
    <property type="match status" value="1"/>
</dbReference>
<feature type="transmembrane region" description="Helical" evidence="3">
    <location>
        <begin position="127"/>
        <end position="149"/>
    </location>
</feature>
<feature type="transmembrane region" description="Helical" evidence="3">
    <location>
        <begin position="170"/>
        <end position="190"/>
    </location>
</feature>
<dbReference type="Gene3D" id="1.20.1250.20">
    <property type="entry name" value="MFS general substrate transporter like domains"/>
    <property type="match status" value="1"/>
</dbReference>
<evidence type="ECO:0000256" key="3">
    <source>
        <dbReference type="SAM" id="Phobius"/>
    </source>
</evidence>
<evidence type="ECO:0000313" key="5">
    <source>
        <dbReference type="RefSeq" id="XP_032810532.1"/>
    </source>
</evidence>
<keyword evidence="3" id="KW-0812">Transmembrane</keyword>
<dbReference type="GO" id="GO:0008643">
    <property type="term" value="P:carbohydrate transport"/>
    <property type="evidence" value="ECO:0007669"/>
    <property type="project" value="InterPro"/>
</dbReference>
<keyword evidence="4" id="KW-1185">Reference proteome</keyword>
<protein>
    <submittedName>
        <fullName evidence="5">Sodium-dependent lysophosphatidylcholine symporter 1-B-like isoform X2</fullName>
    </submittedName>
</protein>
<accession>A0AAJ7WUR1</accession>
<dbReference type="GO" id="GO:0015293">
    <property type="term" value="F:symporter activity"/>
    <property type="evidence" value="ECO:0007669"/>
    <property type="project" value="InterPro"/>
</dbReference>
<reference evidence="5" key="1">
    <citation type="submission" date="2025-08" db="UniProtKB">
        <authorList>
            <consortium name="RefSeq"/>
        </authorList>
    </citation>
    <scope>IDENTIFICATION</scope>
    <source>
        <tissue evidence="5">Sperm</tissue>
    </source>
</reference>
<feature type="transmembrane region" description="Helical" evidence="3">
    <location>
        <begin position="413"/>
        <end position="441"/>
    </location>
</feature>